<comment type="caution">
    <text evidence="2">The sequence shown here is derived from an EMBL/GenBank/DDBJ whole genome shotgun (WGS) entry which is preliminary data.</text>
</comment>
<protein>
    <submittedName>
        <fullName evidence="2">Uncharacterized protein</fullName>
    </submittedName>
</protein>
<dbReference type="AlphaFoldDB" id="A0A397IJZ6"/>
<reference evidence="2 3" key="1">
    <citation type="submission" date="2018-08" db="EMBL/GenBank/DDBJ databases">
        <title>Genome and evolution of the arbuscular mycorrhizal fungus Diversispora epigaea (formerly Glomus versiforme) and its bacterial endosymbionts.</title>
        <authorList>
            <person name="Sun X."/>
            <person name="Fei Z."/>
            <person name="Harrison M."/>
        </authorList>
    </citation>
    <scope>NUCLEOTIDE SEQUENCE [LARGE SCALE GENOMIC DNA]</scope>
    <source>
        <strain evidence="2 3">IT104</strain>
    </source>
</reference>
<dbReference type="EMBL" id="PQFF01000187">
    <property type="protein sequence ID" value="RHZ76261.1"/>
    <property type="molecule type" value="Genomic_DNA"/>
</dbReference>
<proteinExistence type="predicted"/>
<keyword evidence="1" id="KW-1133">Transmembrane helix</keyword>
<evidence type="ECO:0000313" key="2">
    <source>
        <dbReference type="EMBL" id="RHZ76261.1"/>
    </source>
</evidence>
<gene>
    <name evidence="2" type="ORF">Glove_199g36</name>
</gene>
<dbReference type="Proteomes" id="UP000266861">
    <property type="component" value="Unassembled WGS sequence"/>
</dbReference>
<accession>A0A397IJZ6</accession>
<dbReference type="OrthoDB" id="2480929at2759"/>
<feature type="transmembrane region" description="Helical" evidence="1">
    <location>
        <begin position="116"/>
        <end position="132"/>
    </location>
</feature>
<keyword evidence="1" id="KW-0472">Membrane</keyword>
<evidence type="ECO:0000256" key="1">
    <source>
        <dbReference type="SAM" id="Phobius"/>
    </source>
</evidence>
<keyword evidence="1" id="KW-0812">Transmembrane</keyword>
<evidence type="ECO:0000313" key="3">
    <source>
        <dbReference type="Proteomes" id="UP000266861"/>
    </source>
</evidence>
<sequence length="136" mass="15249">MFYEKFYFTFNHILFQFTQPAIPSQTTTTCNLCKVDTSVDTGFSGSFVTSTESNSQPGSIFTTITPSTLKTGSNVVLSYETTIFFSRIKILFPGYTTTFVTEVYIPLSTVVVAKEVTALFFLFLLLLLLLVIHQSF</sequence>
<name>A0A397IJZ6_9GLOM</name>
<organism evidence="2 3">
    <name type="scientific">Diversispora epigaea</name>
    <dbReference type="NCBI Taxonomy" id="1348612"/>
    <lineage>
        <taxon>Eukaryota</taxon>
        <taxon>Fungi</taxon>
        <taxon>Fungi incertae sedis</taxon>
        <taxon>Mucoromycota</taxon>
        <taxon>Glomeromycotina</taxon>
        <taxon>Glomeromycetes</taxon>
        <taxon>Diversisporales</taxon>
        <taxon>Diversisporaceae</taxon>
        <taxon>Diversispora</taxon>
    </lineage>
</organism>
<keyword evidence="3" id="KW-1185">Reference proteome</keyword>